<sequence length="292" mass="32026">LFNKGPIDAVFSLVPPTTALGSCFTFVPKEGEIAPDSLQVINISFSSTILGPFTEHFQFGVKGSSQAMTLIIRGCVIRPTFHFDVPSLDFGDVPFGFPRTLSCCLINTSLVPMTFDLRIPGDGDGSRECSTTSSIWLMDKNPQSWRKGSPHRAKPMEFTIVPCRGTICPLGSVDIEVTLCSNTAKEYSQALVVDVDGVGKDLLELHLTARCIVPLLKVVNPIVTFGQCLLNFPYNQTLTLVNNSHVPGCFRLLPQEHEEEDAVLYSSHVSWGIIKPKSYVNIPLKLKVQKLG</sequence>
<dbReference type="OrthoDB" id="442692at2759"/>
<dbReference type="EMBL" id="VXBZ01005577">
    <property type="protein sequence ID" value="NXP48865.1"/>
    <property type="molecule type" value="Genomic_DNA"/>
</dbReference>
<reference evidence="7 8" key="1">
    <citation type="submission" date="2019-09" db="EMBL/GenBank/DDBJ databases">
        <title>Bird 10,000 Genomes (B10K) Project - Family phase.</title>
        <authorList>
            <person name="Zhang G."/>
        </authorList>
    </citation>
    <scope>NUCLEOTIDE SEQUENCE [LARGE SCALE GENOMIC DNA]</scope>
    <source>
        <strain evidence="7">B10K-DU-001-55</strain>
        <tissue evidence="7">Muscle</tissue>
    </source>
</reference>
<dbReference type="GO" id="GO:0005930">
    <property type="term" value="C:axoneme"/>
    <property type="evidence" value="ECO:0007669"/>
    <property type="project" value="TreeGrafter"/>
</dbReference>
<keyword evidence="5" id="KW-0966">Cell projection</keyword>
<evidence type="ECO:0000256" key="5">
    <source>
        <dbReference type="ARBA" id="ARBA00023273"/>
    </source>
</evidence>
<gene>
    <name evidence="7" type="primary">Hydin_0</name>
    <name evidence="7" type="ORF">HELFUL_R08527</name>
</gene>
<dbReference type="GO" id="GO:0003341">
    <property type="term" value="P:cilium movement"/>
    <property type="evidence" value="ECO:0007669"/>
    <property type="project" value="TreeGrafter"/>
</dbReference>
<comment type="caution">
    <text evidence="7">The sequence shown here is derived from an EMBL/GenBank/DDBJ whole genome shotgun (WGS) entry which is preliminary data.</text>
</comment>
<dbReference type="InterPro" id="IPR033305">
    <property type="entry name" value="Hydin-like"/>
</dbReference>
<protein>
    <submittedName>
        <fullName evidence="7">HYDIN protein</fullName>
    </submittedName>
</protein>
<keyword evidence="4" id="KW-0969">Cilium</keyword>
<dbReference type="InterPro" id="IPR053879">
    <property type="entry name" value="HYDIN_VesB_CFA65-like_Ig"/>
</dbReference>
<feature type="non-terminal residue" evidence="7">
    <location>
        <position position="292"/>
    </location>
</feature>
<dbReference type="Pfam" id="PF14874">
    <property type="entry name" value="PapD-like"/>
    <property type="match status" value="1"/>
</dbReference>
<organism evidence="7 8">
    <name type="scientific">Heliornis fulica</name>
    <name type="common">sungrebe</name>
    <dbReference type="NCBI Taxonomy" id="54369"/>
    <lineage>
        <taxon>Eukaryota</taxon>
        <taxon>Metazoa</taxon>
        <taxon>Chordata</taxon>
        <taxon>Craniata</taxon>
        <taxon>Vertebrata</taxon>
        <taxon>Euteleostomi</taxon>
        <taxon>Archelosauria</taxon>
        <taxon>Archosauria</taxon>
        <taxon>Dinosauria</taxon>
        <taxon>Saurischia</taxon>
        <taxon>Theropoda</taxon>
        <taxon>Coelurosauria</taxon>
        <taxon>Aves</taxon>
        <taxon>Neognathae</taxon>
        <taxon>Neoaves</taxon>
        <taxon>Gruiformes</taxon>
        <taxon>Heliornithidae</taxon>
        <taxon>Heliornis</taxon>
    </lineage>
</organism>
<dbReference type="PANTHER" id="PTHR23053:SF0">
    <property type="entry name" value="HYDROCEPHALUS-INDUCING PROTEIN HOMOLOG"/>
    <property type="match status" value="1"/>
</dbReference>
<keyword evidence="8" id="KW-1185">Reference proteome</keyword>
<keyword evidence="3" id="KW-0963">Cytoplasm</keyword>
<dbReference type="Pfam" id="PF22544">
    <property type="entry name" value="HYDIN_VesB_CFA65-like_Ig"/>
    <property type="match status" value="1"/>
</dbReference>
<name>A0A7L2AP49_9GRUI</name>
<evidence type="ECO:0000256" key="1">
    <source>
        <dbReference type="ARBA" id="ARBA00004138"/>
    </source>
</evidence>
<evidence type="ECO:0000256" key="4">
    <source>
        <dbReference type="ARBA" id="ARBA00023069"/>
    </source>
</evidence>
<evidence type="ECO:0000256" key="2">
    <source>
        <dbReference type="ARBA" id="ARBA00004496"/>
    </source>
</evidence>
<evidence type="ECO:0000313" key="7">
    <source>
        <dbReference type="EMBL" id="NXP48865.1"/>
    </source>
</evidence>
<dbReference type="GO" id="GO:1904158">
    <property type="term" value="P:axonemal central apparatus assembly"/>
    <property type="evidence" value="ECO:0007669"/>
    <property type="project" value="TreeGrafter"/>
</dbReference>
<dbReference type="Gene3D" id="2.60.40.10">
    <property type="entry name" value="Immunoglobulins"/>
    <property type="match status" value="3"/>
</dbReference>
<accession>A0A7L2AP49</accession>
<proteinExistence type="predicted"/>
<evidence type="ECO:0000313" key="8">
    <source>
        <dbReference type="Proteomes" id="UP000590868"/>
    </source>
</evidence>
<dbReference type="PANTHER" id="PTHR23053">
    <property type="entry name" value="DLEC1 DELETED IN LUNG AND ESOPHAGEAL CANCER 1"/>
    <property type="match status" value="1"/>
</dbReference>
<comment type="subcellular location">
    <subcellularLocation>
        <location evidence="1">Cell projection</location>
        <location evidence="1">Cilium</location>
    </subcellularLocation>
    <subcellularLocation>
        <location evidence="2">Cytoplasm</location>
    </subcellularLocation>
</comment>
<evidence type="ECO:0000256" key="3">
    <source>
        <dbReference type="ARBA" id="ARBA00022490"/>
    </source>
</evidence>
<feature type="non-terminal residue" evidence="7">
    <location>
        <position position="1"/>
    </location>
</feature>
<feature type="domain" description="HYDIN/VesB/CFA65-like Ig-like" evidence="6">
    <location>
        <begin position="1"/>
        <end position="75"/>
    </location>
</feature>
<evidence type="ECO:0000259" key="6">
    <source>
        <dbReference type="Pfam" id="PF22544"/>
    </source>
</evidence>
<dbReference type="AlphaFoldDB" id="A0A7L2AP49"/>
<dbReference type="InterPro" id="IPR013783">
    <property type="entry name" value="Ig-like_fold"/>
</dbReference>
<dbReference type="Proteomes" id="UP000590868">
    <property type="component" value="Unassembled WGS sequence"/>
</dbReference>